<dbReference type="EMBL" id="JABXXQ010000022">
    <property type="protein sequence ID" value="NVN29251.1"/>
    <property type="molecule type" value="Genomic_DNA"/>
</dbReference>
<evidence type="ECO:0000259" key="2">
    <source>
        <dbReference type="Pfam" id="PF04024"/>
    </source>
</evidence>
<evidence type="ECO:0000313" key="3">
    <source>
        <dbReference type="EMBL" id="MBB3172851.1"/>
    </source>
</evidence>
<keyword evidence="1" id="KW-0472">Membrane</keyword>
<dbReference type="Proteomes" id="UP000565205">
    <property type="component" value="Unassembled WGS sequence"/>
</dbReference>
<proteinExistence type="predicted"/>
<dbReference type="EMBL" id="JACHXV010000002">
    <property type="protein sequence ID" value="MBB3172851.1"/>
    <property type="molecule type" value="Genomic_DNA"/>
</dbReference>
<keyword evidence="1" id="KW-0812">Transmembrane</keyword>
<evidence type="ECO:0000256" key="1">
    <source>
        <dbReference type="SAM" id="Phobius"/>
    </source>
</evidence>
<dbReference type="Proteomes" id="UP000557688">
    <property type="component" value="Unassembled WGS sequence"/>
</dbReference>
<sequence length="133" mass="14682">MTEQQARIWRANREALAAGVCAGLAQDLDLPPTLVRIVCAIFLILPTGLAYLALALLMRQRPQAMYRGFAGSYSRMRANPEAPGAAAAQAPLGAKWAMLRQRLELLEPRIAAAESCVTSREFDLDRKFRHMEG</sequence>
<comment type="caution">
    <text evidence="3">The sequence shown here is derived from an EMBL/GenBank/DDBJ whole genome shotgun (WGS) entry which is preliminary data.</text>
</comment>
<name>A0A839UZZ4_9PROT</name>
<organism evidence="3 5">
    <name type="scientific">Endobacter medicaginis</name>
    <dbReference type="NCBI Taxonomy" id="1181271"/>
    <lineage>
        <taxon>Bacteria</taxon>
        <taxon>Pseudomonadati</taxon>
        <taxon>Pseudomonadota</taxon>
        <taxon>Alphaproteobacteria</taxon>
        <taxon>Acetobacterales</taxon>
        <taxon>Acetobacteraceae</taxon>
        <taxon>Endobacter</taxon>
    </lineage>
</organism>
<accession>A0A839UZZ4</accession>
<keyword evidence="1" id="KW-1133">Transmembrane helix</keyword>
<feature type="transmembrane region" description="Helical" evidence="1">
    <location>
        <begin position="34"/>
        <end position="57"/>
    </location>
</feature>
<feature type="domain" description="Phage shock protein PspC N-terminal" evidence="2">
    <location>
        <begin position="7"/>
        <end position="60"/>
    </location>
</feature>
<dbReference type="Pfam" id="PF04024">
    <property type="entry name" value="PspC"/>
    <property type="match status" value="1"/>
</dbReference>
<reference evidence="4 6" key="1">
    <citation type="submission" date="2020-06" db="EMBL/GenBank/DDBJ databases">
        <title>Description of novel acetic acid bacteria.</title>
        <authorList>
            <person name="Sombolestani A."/>
        </authorList>
    </citation>
    <scope>NUCLEOTIDE SEQUENCE [LARGE SCALE GENOMIC DNA]</scope>
    <source>
        <strain evidence="4 6">LMG 26838</strain>
    </source>
</reference>
<evidence type="ECO:0000313" key="6">
    <source>
        <dbReference type="Proteomes" id="UP000565205"/>
    </source>
</evidence>
<reference evidence="3 5" key="2">
    <citation type="submission" date="2020-08" db="EMBL/GenBank/DDBJ databases">
        <title>Genomic Encyclopedia of Type Strains, Phase III (KMG-III): the genomes of soil and plant-associated and newly described type strains.</title>
        <authorList>
            <person name="Whitman W."/>
        </authorList>
    </citation>
    <scope>NUCLEOTIDE SEQUENCE [LARGE SCALE GENOMIC DNA]</scope>
    <source>
        <strain evidence="3 5">CECT 8088</strain>
    </source>
</reference>
<dbReference type="AlphaFoldDB" id="A0A839UZZ4"/>
<gene>
    <name evidence="3" type="ORF">FHR90_000665</name>
    <name evidence="4" type="ORF">HUK83_02710</name>
</gene>
<dbReference type="InterPro" id="IPR007168">
    <property type="entry name" value="Phageshock_PspC_N"/>
</dbReference>
<keyword evidence="5" id="KW-1185">Reference proteome</keyword>
<evidence type="ECO:0000313" key="5">
    <source>
        <dbReference type="Proteomes" id="UP000557688"/>
    </source>
</evidence>
<protein>
    <submittedName>
        <fullName evidence="3">Phage shock protein PspC (Stress-responsive transcriptional regulator)</fullName>
    </submittedName>
    <submittedName>
        <fullName evidence="4">PspC domain-containing protein</fullName>
    </submittedName>
</protein>
<evidence type="ECO:0000313" key="4">
    <source>
        <dbReference type="EMBL" id="NVN29251.1"/>
    </source>
</evidence>
<dbReference type="RefSeq" id="WP_176621977.1">
    <property type="nucleotide sequence ID" value="NZ_JABXXQ010000022.1"/>
</dbReference>